<dbReference type="Pfam" id="PF11397">
    <property type="entry name" value="GlcNAc"/>
    <property type="match status" value="1"/>
</dbReference>
<sequence>MNSNVSARVRRAPPPVVLGGSLGTHGRIDTGIVDHSVMPTSRGAEFCSRECEREPTRVADEAVLVSDNVYRGVACVPQGSPVSRHHLGSANAERPAVGERFGYVSTSLAHKTSKTEAGEAALRSHADSWVLQRLAFFPHLIYRVLHTFGFVKDEDFASASTMLLCACAAVGALLILLLATFASLVMVVVVMGVHNRQYPLDEASGLQPDPKTKTCSGGTCGTPASFAGVGRLLDSEGLKSFLHDAHRAAELRRRVGRNASLLAALQKASMARGNNGGGIVDLVSLAQTLPELRHLSFLLYEVSAHVRAIHEHDPVNGLVELSNFLLHAKGRERALEKAAERARAEASNATAAQTGKEGQVPDIGGTAAKWSAALTESFSGHSEAARLRAQLRGFISVSAQQTERLSEQPFDDLAMLQYRHAWMQSEVLPMMRDRRRLRVGARDVEGGTPIAAVLLDSAANLSRQNMSANVSSELWRSVQVSVNRMAMKADLYEAASIFNHVYYYPLHRYSARRRYDGGSSVADTDFWYSAIAAVVQARFGVPINNNINSSSVETLEDAKLPLTQRDAPLSLLALPRLGVERAEEVEHLYSQEDQQLMPQALNSRDVVNTHSIFVSLASYRDAECAPTLMGIFRAARNPHRIYVGLAQQNHAGDSPCLLPEMYTPYLCPSEGLEGPSADGSVAAARESRARARTLYGTGGDFSGNMQRPEARLFDARVCFLADQVRVREIDSKQAKGPTYGRYMAMLLYRGERLTLVLDSHNRFRPMWDTFGATMLRRMDDPKAVLSHYPESYEGDQVDLQPYRTTTAYLCRAHFLQAFGYLRLNGIVVRSPVEFADRNVYNDPYVDVKSWQIDPAHNYRLPQPWVAGGFLISYATIYRDVPFDPHLPYIFDGEEVLYSVRLWTHGYNLYSPPRGLCFHIYGRTSAPKVWDDSPLWHPAQNHIRDRVRFFLQMHNLNDDRVRVPANTTNPFVVVDASRYGIGKQRTVEEWYRYAGANPITYELDGRWCGKDTSK</sequence>
<dbReference type="PANTHER" id="PTHR34496:SF10">
    <property type="entry name" value="GLCNAC TRANSFERASE"/>
    <property type="match status" value="1"/>
</dbReference>
<dbReference type="KEGG" id="phet:94293580"/>
<dbReference type="InterPro" id="IPR029044">
    <property type="entry name" value="Nucleotide-diphossugar_trans"/>
</dbReference>
<dbReference type="OrthoDB" id="76265at2759"/>
<dbReference type="AlphaFoldDB" id="A0A836YI10"/>
<name>A0A836YI10_9TRYP</name>
<keyword evidence="1" id="KW-0472">Membrane</keyword>
<evidence type="ECO:0000313" key="2">
    <source>
        <dbReference type="EMBL" id="KAG5512102.1"/>
    </source>
</evidence>
<dbReference type="GeneID" id="94293580"/>
<dbReference type="PANTHER" id="PTHR34496">
    <property type="entry name" value="GLCNAC TRANSFERASE-RELATED"/>
    <property type="match status" value="1"/>
</dbReference>
<dbReference type="EMBL" id="JAFJZO010000002">
    <property type="protein sequence ID" value="KAG5512102.1"/>
    <property type="molecule type" value="Genomic_DNA"/>
</dbReference>
<protein>
    <submittedName>
        <fullName evidence="2">Uncharacterized protein</fullName>
    </submittedName>
</protein>
<reference evidence="2 3" key="1">
    <citation type="submission" date="2021-02" db="EMBL/GenBank/DDBJ databases">
        <title>Porcisia hertigi Genome sequencing and assembly.</title>
        <authorList>
            <person name="Almutairi H."/>
            <person name="Gatherer D."/>
        </authorList>
    </citation>
    <scope>NUCLEOTIDE SEQUENCE [LARGE SCALE GENOMIC DNA]</scope>
    <source>
        <strain evidence="2 3">C119</strain>
    </source>
</reference>
<keyword evidence="1" id="KW-1133">Transmembrane helix</keyword>
<feature type="transmembrane region" description="Helical" evidence="1">
    <location>
        <begin position="162"/>
        <end position="191"/>
    </location>
</feature>
<dbReference type="SUPFAM" id="SSF53448">
    <property type="entry name" value="Nucleotide-diphospho-sugar transferases"/>
    <property type="match status" value="1"/>
</dbReference>
<dbReference type="RefSeq" id="XP_067759935.1">
    <property type="nucleotide sequence ID" value="XM_067903503.1"/>
</dbReference>
<organism evidence="2 3">
    <name type="scientific">Porcisia hertigi</name>
    <dbReference type="NCBI Taxonomy" id="2761500"/>
    <lineage>
        <taxon>Eukaryota</taxon>
        <taxon>Discoba</taxon>
        <taxon>Euglenozoa</taxon>
        <taxon>Kinetoplastea</taxon>
        <taxon>Metakinetoplastina</taxon>
        <taxon>Trypanosomatida</taxon>
        <taxon>Trypanosomatidae</taxon>
        <taxon>Leishmaniinae</taxon>
        <taxon>Porcisia</taxon>
    </lineage>
</organism>
<evidence type="ECO:0000313" key="3">
    <source>
        <dbReference type="Proteomes" id="UP000674318"/>
    </source>
</evidence>
<keyword evidence="1" id="KW-0812">Transmembrane</keyword>
<dbReference type="Proteomes" id="UP000674318">
    <property type="component" value="Chromosome 2"/>
</dbReference>
<evidence type="ECO:0000256" key="1">
    <source>
        <dbReference type="SAM" id="Phobius"/>
    </source>
</evidence>
<comment type="caution">
    <text evidence="2">The sequence shown here is derived from an EMBL/GenBank/DDBJ whole genome shotgun (WGS) entry which is preliminary data.</text>
</comment>
<keyword evidence="3" id="KW-1185">Reference proteome</keyword>
<proteinExistence type="predicted"/>
<accession>A0A836YI10</accession>
<gene>
    <name evidence="2" type="ORF">JKF63_07567</name>
</gene>
<dbReference type="InterPro" id="IPR021067">
    <property type="entry name" value="Glycosyltransferase"/>
</dbReference>